<accession>A0A420XXD7</accession>
<evidence type="ECO:0000256" key="5">
    <source>
        <dbReference type="ARBA" id="ARBA00022884"/>
    </source>
</evidence>
<sequence>MSDRGNFRGRGGGHRGGDRGNYRGRGGGGHRGGHSHHDNKQQAGAGSAESTTEKPRKENILDLSKYMDKKVNVKFNGGREVTGTLKGYDALMNLVLDDVEEVMRDDDGNETTRSLGLVVVRGTLLVVISPVDGSEVIANPFVQAEED</sequence>
<reference evidence="11 12" key="1">
    <citation type="submission" date="2018-08" db="EMBL/GenBank/DDBJ databases">
        <title>Draft genome of the lignicolous fungus Coniochaeta pulveracea.</title>
        <authorList>
            <person name="Borstlap C.J."/>
            <person name="De Witt R.N."/>
            <person name="Botha A."/>
            <person name="Volschenk H."/>
        </authorList>
    </citation>
    <scope>NUCLEOTIDE SEQUENCE [LARGE SCALE GENOMIC DNA]</scope>
    <source>
        <strain evidence="11 12">CAB683</strain>
    </source>
</reference>
<feature type="compositionally biased region" description="Polar residues" evidence="9">
    <location>
        <begin position="41"/>
        <end position="50"/>
    </location>
</feature>
<evidence type="ECO:0000256" key="7">
    <source>
        <dbReference type="ARBA" id="ARBA00023242"/>
    </source>
</evidence>
<dbReference type="FunFam" id="2.30.30.100:FF:000043">
    <property type="entry name" value="U6 snRNA-associated Sm-like protein LSm7"/>
    <property type="match status" value="1"/>
</dbReference>
<dbReference type="Gene3D" id="2.30.30.100">
    <property type="match status" value="1"/>
</dbReference>
<dbReference type="AlphaFoldDB" id="A0A420XXD7"/>
<dbReference type="PROSITE" id="PS52002">
    <property type="entry name" value="SM"/>
    <property type="match status" value="1"/>
</dbReference>
<dbReference type="OrthoDB" id="274944at2759"/>
<organism evidence="11 12">
    <name type="scientific">Coniochaeta pulveracea</name>
    <dbReference type="NCBI Taxonomy" id="177199"/>
    <lineage>
        <taxon>Eukaryota</taxon>
        <taxon>Fungi</taxon>
        <taxon>Dikarya</taxon>
        <taxon>Ascomycota</taxon>
        <taxon>Pezizomycotina</taxon>
        <taxon>Sordariomycetes</taxon>
        <taxon>Sordariomycetidae</taxon>
        <taxon>Coniochaetales</taxon>
        <taxon>Coniochaetaceae</taxon>
        <taxon>Coniochaeta</taxon>
    </lineage>
</organism>
<keyword evidence="6" id="KW-0508">mRNA splicing</keyword>
<dbReference type="GO" id="GO:0005688">
    <property type="term" value="C:U6 snRNP"/>
    <property type="evidence" value="ECO:0007669"/>
    <property type="project" value="TreeGrafter"/>
</dbReference>
<evidence type="ECO:0000256" key="2">
    <source>
        <dbReference type="ARBA" id="ARBA00006850"/>
    </source>
</evidence>
<dbReference type="InterPro" id="IPR017132">
    <property type="entry name" value="Lsm7"/>
</dbReference>
<keyword evidence="3" id="KW-0507">mRNA processing</keyword>
<dbReference type="SUPFAM" id="SSF50182">
    <property type="entry name" value="Sm-like ribonucleoproteins"/>
    <property type="match status" value="1"/>
</dbReference>
<dbReference type="GO" id="GO:1990726">
    <property type="term" value="C:Lsm1-7-Pat1 complex"/>
    <property type="evidence" value="ECO:0007669"/>
    <property type="project" value="TreeGrafter"/>
</dbReference>
<dbReference type="PANTHER" id="PTHR10553">
    <property type="entry name" value="SMALL NUCLEAR RIBONUCLEOPROTEIN"/>
    <property type="match status" value="1"/>
</dbReference>
<dbReference type="InterPro" id="IPR001163">
    <property type="entry name" value="Sm_dom_euk/arc"/>
</dbReference>
<dbReference type="InterPro" id="IPR010920">
    <property type="entry name" value="LSM_dom_sf"/>
</dbReference>
<dbReference type="GO" id="GO:0000956">
    <property type="term" value="P:nuclear-transcribed mRNA catabolic process"/>
    <property type="evidence" value="ECO:0007669"/>
    <property type="project" value="InterPro"/>
</dbReference>
<dbReference type="InterPro" id="IPR047575">
    <property type="entry name" value="Sm"/>
</dbReference>
<keyword evidence="5" id="KW-0694">RNA-binding</keyword>
<dbReference type="GO" id="GO:0003723">
    <property type="term" value="F:RNA binding"/>
    <property type="evidence" value="ECO:0007669"/>
    <property type="project" value="UniProtKB-KW"/>
</dbReference>
<keyword evidence="7" id="KW-0539">Nucleus</keyword>
<comment type="caution">
    <text evidence="11">The sequence shown here is derived from an EMBL/GenBank/DDBJ whole genome shotgun (WGS) entry which is preliminary data.</text>
</comment>
<evidence type="ECO:0000256" key="9">
    <source>
        <dbReference type="SAM" id="MobiDB-lite"/>
    </source>
</evidence>
<dbReference type="InterPro" id="IPR044641">
    <property type="entry name" value="Lsm7/SmG-like"/>
</dbReference>
<dbReference type="GO" id="GO:0097526">
    <property type="term" value="C:spliceosomal tri-snRNP complex"/>
    <property type="evidence" value="ECO:0007669"/>
    <property type="project" value="TreeGrafter"/>
</dbReference>
<gene>
    <name evidence="11" type="primary">LSM7</name>
    <name evidence="11" type="ORF">DL546_001249</name>
</gene>
<keyword evidence="12" id="KW-1185">Reference proteome</keyword>
<evidence type="ECO:0000313" key="12">
    <source>
        <dbReference type="Proteomes" id="UP000275385"/>
    </source>
</evidence>
<evidence type="ECO:0000259" key="10">
    <source>
        <dbReference type="PROSITE" id="PS52002"/>
    </source>
</evidence>
<evidence type="ECO:0000256" key="8">
    <source>
        <dbReference type="ARBA" id="ARBA00023274"/>
    </source>
</evidence>
<comment type="similarity">
    <text evidence="2">Belongs to the snRNP Sm proteins family.</text>
</comment>
<dbReference type="GO" id="GO:0000398">
    <property type="term" value="P:mRNA splicing, via spliceosome"/>
    <property type="evidence" value="ECO:0007669"/>
    <property type="project" value="InterPro"/>
</dbReference>
<proteinExistence type="inferred from homology"/>
<dbReference type="Proteomes" id="UP000275385">
    <property type="component" value="Unassembled WGS sequence"/>
</dbReference>
<dbReference type="GO" id="GO:0071004">
    <property type="term" value="C:U2-type prespliceosome"/>
    <property type="evidence" value="ECO:0007669"/>
    <property type="project" value="TreeGrafter"/>
</dbReference>
<evidence type="ECO:0000256" key="6">
    <source>
        <dbReference type="ARBA" id="ARBA00023187"/>
    </source>
</evidence>
<feature type="region of interest" description="Disordered" evidence="9">
    <location>
        <begin position="1"/>
        <end position="61"/>
    </location>
</feature>
<evidence type="ECO:0000256" key="1">
    <source>
        <dbReference type="ARBA" id="ARBA00004123"/>
    </source>
</evidence>
<dbReference type="SMART" id="SM00651">
    <property type="entry name" value="Sm"/>
    <property type="match status" value="1"/>
</dbReference>
<evidence type="ECO:0000313" key="11">
    <source>
        <dbReference type="EMBL" id="RKU40332.1"/>
    </source>
</evidence>
<dbReference type="EMBL" id="QVQW01000109">
    <property type="protein sequence ID" value="RKU40332.1"/>
    <property type="molecule type" value="Genomic_DNA"/>
</dbReference>
<evidence type="ECO:0000256" key="4">
    <source>
        <dbReference type="ARBA" id="ARBA00022728"/>
    </source>
</evidence>
<protein>
    <submittedName>
        <fullName evidence="11">Sm-like protein lsm7</fullName>
    </submittedName>
</protein>
<dbReference type="GO" id="GO:0071013">
    <property type="term" value="C:catalytic step 2 spliceosome"/>
    <property type="evidence" value="ECO:0007669"/>
    <property type="project" value="TreeGrafter"/>
</dbReference>
<dbReference type="Pfam" id="PF01423">
    <property type="entry name" value="LSM"/>
    <property type="match status" value="1"/>
</dbReference>
<dbReference type="PANTHER" id="PTHR10553:SF5">
    <property type="entry name" value="U6 SNRNA-ASSOCIATED SM-LIKE PROTEIN LSM7"/>
    <property type="match status" value="1"/>
</dbReference>
<keyword evidence="8" id="KW-0687">Ribonucleoprotein</keyword>
<keyword evidence="4" id="KW-0747">Spliceosome</keyword>
<feature type="domain" description="Sm" evidence="10">
    <location>
        <begin position="58"/>
        <end position="134"/>
    </location>
</feature>
<comment type="subcellular location">
    <subcellularLocation>
        <location evidence="1">Nucleus</location>
    </subcellularLocation>
</comment>
<feature type="compositionally biased region" description="Basic and acidic residues" evidence="9">
    <location>
        <begin position="51"/>
        <end position="61"/>
    </location>
</feature>
<name>A0A420XXD7_9PEZI</name>
<dbReference type="STRING" id="177199.A0A420XXD7"/>
<evidence type="ECO:0000256" key="3">
    <source>
        <dbReference type="ARBA" id="ARBA00022664"/>
    </source>
</evidence>
<dbReference type="CDD" id="cd01729">
    <property type="entry name" value="LSm7"/>
    <property type="match status" value="1"/>
</dbReference>